<proteinExistence type="predicted"/>
<evidence type="ECO:0000256" key="2">
    <source>
        <dbReference type="SAM" id="MobiDB-lite"/>
    </source>
</evidence>
<feature type="compositionally biased region" description="Polar residues" evidence="2">
    <location>
        <begin position="1"/>
        <end position="23"/>
    </location>
</feature>
<evidence type="ECO:0000313" key="3">
    <source>
        <dbReference type="EMBL" id="KAG1775874.1"/>
    </source>
</evidence>
<reference evidence="3" key="1">
    <citation type="journal article" date="2020" name="New Phytol.">
        <title>Comparative genomics reveals dynamic genome evolution in host specialist ectomycorrhizal fungi.</title>
        <authorList>
            <person name="Lofgren L.A."/>
            <person name="Nguyen N.H."/>
            <person name="Vilgalys R."/>
            <person name="Ruytinx J."/>
            <person name="Liao H.L."/>
            <person name="Branco S."/>
            <person name="Kuo A."/>
            <person name="LaButti K."/>
            <person name="Lipzen A."/>
            <person name="Andreopoulos W."/>
            <person name="Pangilinan J."/>
            <person name="Riley R."/>
            <person name="Hundley H."/>
            <person name="Na H."/>
            <person name="Barry K."/>
            <person name="Grigoriev I.V."/>
            <person name="Stajich J.E."/>
            <person name="Kennedy P.G."/>
        </authorList>
    </citation>
    <scope>NUCLEOTIDE SEQUENCE</scope>
    <source>
        <strain evidence="3">DOB743</strain>
    </source>
</reference>
<dbReference type="Proteomes" id="UP000714275">
    <property type="component" value="Unassembled WGS sequence"/>
</dbReference>
<evidence type="ECO:0000313" key="4">
    <source>
        <dbReference type="Proteomes" id="UP000714275"/>
    </source>
</evidence>
<feature type="coiled-coil region" evidence="1">
    <location>
        <begin position="206"/>
        <end position="275"/>
    </location>
</feature>
<dbReference type="AlphaFoldDB" id="A0A9P7D1B7"/>
<feature type="compositionally biased region" description="Basic and acidic residues" evidence="2">
    <location>
        <begin position="425"/>
        <end position="436"/>
    </location>
</feature>
<keyword evidence="1" id="KW-0175">Coiled coil</keyword>
<evidence type="ECO:0000256" key="1">
    <source>
        <dbReference type="SAM" id="Coils"/>
    </source>
</evidence>
<comment type="caution">
    <text evidence="3">The sequence shown here is derived from an EMBL/GenBank/DDBJ whole genome shotgun (WGS) entry which is preliminary data.</text>
</comment>
<name>A0A9P7D1B7_9AGAM</name>
<feature type="region of interest" description="Disordered" evidence="2">
    <location>
        <begin position="1"/>
        <end position="29"/>
    </location>
</feature>
<gene>
    <name evidence="3" type="ORF">EV702DRAFT_1198781</name>
</gene>
<feature type="compositionally biased region" description="Polar residues" evidence="2">
    <location>
        <begin position="155"/>
        <end position="174"/>
    </location>
</feature>
<dbReference type="EMBL" id="JABBWD010000030">
    <property type="protein sequence ID" value="KAG1775874.1"/>
    <property type="molecule type" value="Genomic_DNA"/>
</dbReference>
<organism evidence="3 4">
    <name type="scientific">Suillus placidus</name>
    <dbReference type="NCBI Taxonomy" id="48579"/>
    <lineage>
        <taxon>Eukaryota</taxon>
        <taxon>Fungi</taxon>
        <taxon>Dikarya</taxon>
        <taxon>Basidiomycota</taxon>
        <taxon>Agaricomycotina</taxon>
        <taxon>Agaricomycetes</taxon>
        <taxon>Agaricomycetidae</taxon>
        <taxon>Boletales</taxon>
        <taxon>Suillineae</taxon>
        <taxon>Suillaceae</taxon>
        <taxon>Suillus</taxon>
    </lineage>
</organism>
<keyword evidence="4" id="KW-1185">Reference proteome</keyword>
<feature type="region of interest" description="Disordered" evidence="2">
    <location>
        <begin position="423"/>
        <end position="447"/>
    </location>
</feature>
<accession>A0A9P7D1B7</accession>
<sequence>MFSQAPPSQRRPSGAVTNPSQSAGGIDREDLHQMTDAYCTPGQMNINAALHPSLLFVGNHVLPQPDDVFSRGLDTTKRPVEKYTPGSFPEFHDGRARLLSPHQSPDLGRDHHGQYPSHMHGSGQQMPVPLIRPAVPNYSSNSGSQQGETPYYGHNSHTPFTGSEPSSRSQSQVPSGGGSHEGFQQIYSAYRQQPATPRMDPYHQTHNTLEGQIQDLNSTVARLVADVARLNELNQHLSESIQRTCLINAQMSVTNDTLTAQVNGLDEIVKTLQAESEKPQKKVMGKHISNDHPALKRLIQPMFCDLCGVESSMGRNKRTEALMKVKPLGNGHAYEMHQGEEGDKQGEEGGGKTWHPNWLGHVDEVVNAMFIKEIIDRVYNNEKCRRESPNLKAEVPDEDFNMQVIIQCTKDYFRNIHKQAMCRSDTSKAQKAEQKKEHGRQRARRAAVTKSRRATAVIYEKETGREGAVAMIDTDFASDVLSYSEDNLSEDTLTRRAKSGAGNSANMVEGLEWRSINYVAFLRFLTLRQMKGNNRPTTADIDETSTIHLQKSVAKLQKGALEQMNGDAPSSAKKNLPFENMVADSWRNSHPDMEMLEGVPWLKGFWASLTRDDLIKEDYEYLEELGEWHKQKGDEGDESSDK</sequence>
<feature type="region of interest" description="Disordered" evidence="2">
    <location>
        <begin position="70"/>
        <end position="182"/>
    </location>
</feature>
<feature type="compositionally biased region" description="Basic residues" evidence="2">
    <location>
        <begin position="437"/>
        <end position="447"/>
    </location>
</feature>
<dbReference type="OrthoDB" id="2639558at2759"/>
<feature type="compositionally biased region" description="Polar residues" evidence="2">
    <location>
        <begin position="137"/>
        <end position="148"/>
    </location>
</feature>
<protein>
    <submittedName>
        <fullName evidence="3">Uncharacterized protein</fullName>
    </submittedName>
</protein>